<dbReference type="STRING" id="89784.SAMN04489725_1317"/>
<dbReference type="Gene3D" id="3.40.50.300">
    <property type="entry name" value="P-loop containing nucleotide triphosphate hydrolases"/>
    <property type="match status" value="2"/>
</dbReference>
<keyword evidence="15" id="KW-1185">Reference proteome</keyword>
<dbReference type="RefSeq" id="WP_074693883.1">
    <property type="nucleotide sequence ID" value="NZ_FNOJ01000031.1"/>
</dbReference>
<evidence type="ECO:0000256" key="8">
    <source>
        <dbReference type="ARBA" id="ARBA00034617"/>
    </source>
</evidence>
<evidence type="ECO:0000256" key="6">
    <source>
        <dbReference type="ARBA" id="ARBA00023125"/>
    </source>
</evidence>
<dbReference type="EC" id="5.6.2.4" evidence="9"/>
<dbReference type="GO" id="GO:0003677">
    <property type="term" value="F:DNA binding"/>
    <property type="evidence" value="ECO:0007669"/>
    <property type="project" value="UniProtKB-KW"/>
</dbReference>
<dbReference type="AlphaFoldDB" id="A0A1H2YAN2"/>
<evidence type="ECO:0000256" key="5">
    <source>
        <dbReference type="ARBA" id="ARBA00022840"/>
    </source>
</evidence>
<evidence type="ECO:0000313" key="14">
    <source>
        <dbReference type="EMBL" id="SDX02090.1"/>
    </source>
</evidence>
<evidence type="ECO:0000256" key="2">
    <source>
        <dbReference type="ARBA" id="ARBA00022741"/>
    </source>
</evidence>
<dbReference type="InterPro" id="IPR014017">
    <property type="entry name" value="DNA_helicase_UvrD-like_C"/>
</dbReference>
<dbReference type="Proteomes" id="UP000182589">
    <property type="component" value="Unassembled WGS sequence"/>
</dbReference>
<dbReference type="CDD" id="cd17932">
    <property type="entry name" value="DEXQc_UvrD"/>
    <property type="match status" value="1"/>
</dbReference>
<organism evidence="14 15">
    <name type="scientific">Alicyclobacillus hesperidum</name>
    <dbReference type="NCBI Taxonomy" id="89784"/>
    <lineage>
        <taxon>Bacteria</taxon>
        <taxon>Bacillati</taxon>
        <taxon>Bacillota</taxon>
        <taxon>Bacilli</taxon>
        <taxon>Bacillales</taxon>
        <taxon>Alicyclobacillaceae</taxon>
        <taxon>Alicyclobacillus</taxon>
    </lineage>
</organism>
<feature type="domain" description="UvrD-like helicase C-terminal" evidence="13">
    <location>
        <begin position="393"/>
        <end position="638"/>
    </location>
</feature>
<evidence type="ECO:0000256" key="7">
    <source>
        <dbReference type="ARBA" id="ARBA00023235"/>
    </source>
</evidence>
<dbReference type="InterPro" id="IPR014016">
    <property type="entry name" value="UvrD-like_ATP-bd"/>
</dbReference>
<protein>
    <recommendedName>
        <fullName evidence="9">DNA 3'-5' helicase</fullName>
        <ecNumber evidence="9">5.6.2.4</ecNumber>
    </recommendedName>
</protein>
<evidence type="ECO:0000256" key="1">
    <source>
        <dbReference type="ARBA" id="ARBA00009922"/>
    </source>
</evidence>
<dbReference type="Pfam" id="PF00580">
    <property type="entry name" value="UvrD-helicase"/>
    <property type="match status" value="1"/>
</dbReference>
<dbReference type="CDD" id="cd18807">
    <property type="entry name" value="SF1_C_UvrD"/>
    <property type="match status" value="1"/>
</dbReference>
<comment type="catalytic activity">
    <reaction evidence="8">
        <text>Couples ATP hydrolysis with the unwinding of duplex DNA by translocating in the 3'-5' direction.</text>
        <dbReference type="EC" id="5.6.2.4"/>
    </reaction>
</comment>
<comment type="catalytic activity">
    <reaction evidence="10">
        <text>ATP + H2O = ADP + phosphate + H(+)</text>
        <dbReference type="Rhea" id="RHEA:13065"/>
        <dbReference type="ChEBI" id="CHEBI:15377"/>
        <dbReference type="ChEBI" id="CHEBI:15378"/>
        <dbReference type="ChEBI" id="CHEBI:30616"/>
        <dbReference type="ChEBI" id="CHEBI:43474"/>
        <dbReference type="ChEBI" id="CHEBI:456216"/>
        <dbReference type="EC" id="5.6.2.4"/>
    </reaction>
</comment>
<keyword evidence="5 11" id="KW-0067">ATP-binding</keyword>
<evidence type="ECO:0000256" key="3">
    <source>
        <dbReference type="ARBA" id="ARBA00022801"/>
    </source>
</evidence>
<proteinExistence type="inferred from homology"/>
<dbReference type="SUPFAM" id="SSF52540">
    <property type="entry name" value="P-loop containing nucleoside triphosphate hydrolases"/>
    <property type="match status" value="1"/>
</dbReference>
<evidence type="ECO:0000313" key="15">
    <source>
        <dbReference type="Proteomes" id="UP000182589"/>
    </source>
</evidence>
<dbReference type="PROSITE" id="PS51198">
    <property type="entry name" value="UVRD_HELICASE_ATP_BIND"/>
    <property type="match status" value="1"/>
</dbReference>
<dbReference type="InterPro" id="IPR013986">
    <property type="entry name" value="DExx_box_DNA_helicase_dom_sf"/>
</dbReference>
<keyword evidence="6" id="KW-0238">DNA-binding</keyword>
<feature type="domain" description="UvrD-like helicase ATP-binding" evidence="12">
    <location>
        <begin position="124"/>
        <end position="392"/>
    </location>
</feature>
<dbReference type="Gene3D" id="1.10.486.10">
    <property type="entry name" value="PCRA, domain 4"/>
    <property type="match status" value="1"/>
</dbReference>
<dbReference type="EMBL" id="FNOJ01000031">
    <property type="protein sequence ID" value="SDX02090.1"/>
    <property type="molecule type" value="Genomic_DNA"/>
</dbReference>
<dbReference type="PANTHER" id="PTHR11070:SF2">
    <property type="entry name" value="ATP-DEPENDENT DNA HELICASE SRS2"/>
    <property type="match status" value="1"/>
</dbReference>
<evidence type="ECO:0000256" key="9">
    <source>
        <dbReference type="ARBA" id="ARBA00034808"/>
    </source>
</evidence>
<keyword evidence="3 11" id="KW-0378">Hydrolase</keyword>
<keyword evidence="7" id="KW-0413">Isomerase</keyword>
<dbReference type="GO" id="GO:0043138">
    <property type="term" value="F:3'-5' DNA helicase activity"/>
    <property type="evidence" value="ECO:0007669"/>
    <property type="project" value="UniProtKB-EC"/>
</dbReference>
<name>A0A1H2YAN2_9BACL</name>
<accession>A0A1H2YAN2</accession>
<dbReference type="InterPro" id="IPR000212">
    <property type="entry name" value="DNA_helicase_UvrD/REP"/>
</dbReference>
<dbReference type="Gene3D" id="1.10.10.160">
    <property type="match status" value="1"/>
</dbReference>
<evidence type="ECO:0000256" key="11">
    <source>
        <dbReference type="PROSITE-ProRule" id="PRU00560"/>
    </source>
</evidence>
<dbReference type="Pfam" id="PF13361">
    <property type="entry name" value="UvrD_C"/>
    <property type="match status" value="2"/>
</dbReference>
<comment type="similarity">
    <text evidence="1">Belongs to the helicase family. UvrD subfamily.</text>
</comment>
<dbReference type="PANTHER" id="PTHR11070">
    <property type="entry name" value="UVRD / RECB / PCRA DNA HELICASE FAMILY MEMBER"/>
    <property type="match status" value="1"/>
</dbReference>
<evidence type="ECO:0000259" key="13">
    <source>
        <dbReference type="PROSITE" id="PS51217"/>
    </source>
</evidence>
<feature type="binding site" evidence="11">
    <location>
        <begin position="145"/>
        <end position="152"/>
    </location>
    <ligand>
        <name>ATP</name>
        <dbReference type="ChEBI" id="CHEBI:30616"/>
    </ligand>
</feature>
<gene>
    <name evidence="14" type="ORF">SAMN04489725_1317</name>
</gene>
<sequence length="708" mass="80809">MNTRCIEIRCGGAWHRLTYEDLCSSDVQSLLDECYALGVEVLCLCNPEHPVPMHLRRVRIRPPTYTLVTNPYGAHHPDCPRFRLSRHPSAYHDEPETRPTIEPALRAGPPERFSHRRIFVPTLEQLNDAQREAATHKNGPCMVVAAAGSGKTAMLIARIQYLINQGVRPGDILACTFTRKAAQEMTDRLLAAVGERGKAVTIGTIHSVAYRMVTPELGEDWRVLSDPTWMIERVLEEPSGKNPHGVGPAMKLGEAVSAIAKAKADALGSHQVSDPLAKVYAAYETLKAERKSLDFEDMILHAIRRFRTDKAFAKRWRQRWRYVMVDEFQDTNTAQWLFLLELVKAHNNLFVVGDDWQSIYGFRGAQPGLMNEFLRRFPEAKKVFLECNYRSHDLIVDLGSRIINLNAGHQIPKRVTAHRDMSQDAITQIVTVHSDTEEARFVASELTRLRNELGMTWNDFAVLYRTNIQSRLFEEALADQDIPYHVVGDKHFYESPDVKIILDYLRTTQDTSDPTVWGHLLNRPKRYIPIDVVHEVQHGGWEAVVAHPKCRAFVTTIDTLRCIEEPAKAIQWLVDKHPGLVRQQDEDEPIKWVDSLIASASRYKTVSSFLRFVDWIIEKSKEPKDEAVQLMTIHKAKGLEWTTVFVAGLAEGLLPHKKSLKGEELREETRLCYVAITRARENLYLLSAKWYGDKERELSRFITTLQGS</sequence>
<keyword evidence="2 11" id="KW-0547">Nucleotide-binding</keyword>
<evidence type="ECO:0000259" key="12">
    <source>
        <dbReference type="PROSITE" id="PS51198"/>
    </source>
</evidence>
<dbReference type="InterPro" id="IPR027417">
    <property type="entry name" value="P-loop_NTPase"/>
</dbReference>
<dbReference type="PROSITE" id="PS51217">
    <property type="entry name" value="UVRD_HELICASE_CTER"/>
    <property type="match status" value="1"/>
</dbReference>
<evidence type="ECO:0000256" key="10">
    <source>
        <dbReference type="ARBA" id="ARBA00048988"/>
    </source>
</evidence>
<reference evidence="15" key="1">
    <citation type="submission" date="2016-10" db="EMBL/GenBank/DDBJ databases">
        <authorList>
            <person name="Varghese N."/>
        </authorList>
    </citation>
    <scope>NUCLEOTIDE SEQUENCE [LARGE SCALE GENOMIC DNA]</scope>
    <source>
        <strain evidence="15">DSM 12489</strain>
    </source>
</reference>
<evidence type="ECO:0000256" key="4">
    <source>
        <dbReference type="ARBA" id="ARBA00022806"/>
    </source>
</evidence>
<dbReference type="GO" id="GO:0005524">
    <property type="term" value="F:ATP binding"/>
    <property type="evidence" value="ECO:0007669"/>
    <property type="project" value="UniProtKB-UniRule"/>
</dbReference>
<dbReference type="GO" id="GO:0016887">
    <property type="term" value="F:ATP hydrolysis activity"/>
    <property type="evidence" value="ECO:0007669"/>
    <property type="project" value="RHEA"/>
</dbReference>
<keyword evidence="4 11" id="KW-0347">Helicase</keyword>
<dbReference type="GO" id="GO:0000725">
    <property type="term" value="P:recombinational repair"/>
    <property type="evidence" value="ECO:0007669"/>
    <property type="project" value="TreeGrafter"/>
</dbReference>